<feature type="transmembrane region" description="Helical" evidence="5">
    <location>
        <begin position="185"/>
        <end position="205"/>
    </location>
</feature>
<organism evidence="6 7">
    <name type="scientific">Lachnoclostridium phytofermentans (strain ATCC 700394 / DSM 18823 / ISDg)</name>
    <name type="common">Clostridium phytofermentans</name>
    <dbReference type="NCBI Taxonomy" id="357809"/>
    <lineage>
        <taxon>Bacteria</taxon>
        <taxon>Bacillati</taxon>
        <taxon>Bacillota</taxon>
        <taxon>Clostridia</taxon>
        <taxon>Lachnospirales</taxon>
        <taxon>Lachnospiraceae</taxon>
    </lineage>
</organism>
<evidence type="ECO:0008006" key="8">
    <source>
        <dbReference type="Google" id="ProtNLM"/>
    </source>
</evidence>
<sequence>MKFLNKIERKFGKYAIHNLMNYVIGLYVVGFIITLINPYLKTYLSLDIDKVLQGQVWRLVTFLIQVPSINGFNLFFFLIQMYLYYWIGSSLERSWGAFRFNLYFFSGILFNILATVIIYAVTGSSVQYGLTYINQAMFFAFAALYPNVELLLMFVLPIKVKYLGYFYAIVYGYEVFLIVRAGGTGVFEGIAMVLAILNFLIFFFATRNYRRISPKEYKRRANYKRQVRKAHNPDNVIQFQGRTTVTRHKCAVCGRTELDDESLEFRFCSKCDGNYEYCMDHLYTHEHVHREDREQDS</sequence>
<dbReference type="AlphaFoldDB" id="A9KPI5"/>
<keyword evidence="4 5" id="KW-0472">Membrane</keyword>
<feature type="transmembrane region" description="Helical" evidence="5">
    <location>
        <begin position="133"/>
        <end position="155"/>
    </location>
</feature>
<dbReference type="KEGG" id="cpy:Cphy_2901"/>
<dbReference type="GO" id="GO:0016020">
    <property type="term" value="C:membrane"/>
    <property type="evidence" value="ECO:0007669"/>
    <property type="project" value="UniProtKB-SubCell"/>
</dbReference>
<feature type="transmembrane region" description="Helical" evidence="5">
    <location>
        <begin position="162"/>
        <end position="179"/>
    </location>
</feature>
<keyword evidence="3 5" id="KW-1133">Transmembrane helix</keyword>
<evidence type="ECO:0000313" key="6">
    <source>
        <dbReference type="EMBL" id="ABX43259.1"/>
    </source>
</evidence>
<comment type="subcellular location">
    <subcellularLocation>
        <location evidence="1">Membrane</location>
        <topology evidence="1">Multi-pass membrane protein</topology>
    </subcellularLocation>
</comment>
<keyword evidence="7" id="KW-1185">Reference proteome</keyword>
<proteinExistence type="predicted"/>
<evidence type="ECO:0000256" key="4">
    <source>
        <dbReference type="ARBA" id="ARBA00023136"/>
    </source>
</evidence>
<evidence type="ECO:0000256" key="3">
    <source>
        <dbReference type="ARBA" id="ARBA00022989"/>
    </source>
</evidence>
<dbReference type="EMBL" id="CP000885">
    <property type="protein sequence ID" value="ABX43259.1"/>
    <property type="molecule type" value="Genomic_DNA"/>
</dbReference>
<dbReference type="RefSeq" id="WP_012200910.1">
    <property type="nucleotide sequence ID" value="NC_010001.1"/>
</dbReference>
<protein>
    <recommendedName>
        <fullName evidence="8">Peptidase S54 rhomboid domain-containing protein</fullName>
    </recommendedName>
</protein>
<dbReference type="OrthoDB" id="9778756at2"/>
<dbReference type="SUPFAM" id="SSF144091">
    <property type="entry name" value="Rhomboid-like"/>
    <property type="match status" value="1"/>
</dbReference>
<dbReference type="STRING" id="357809.Cphy_2901"/>
<evidence type="ECO:0000313" key="7">
    <source>
        <dbReference type="Proteomes" id="UP000000370"/>
    </source>
</evidence>
<gene>
    <name evidence="6" type="ordered locus">Cphy_2901</name>
</gene>
<evidence type="ECO:0000256" key="2">
    <source>
        <dbReference type="ARBA" id="ARBA00022692"/>
    </source>
</evidence>
<reference evidence="7" key="1">
    <citation type="submission" date="2007-11" db="EMBL/GenBank/DDBJ databases">
        <title>Complete genome sequence of Clostridium phytofermentans ISDg.</title>
        <authorList>
            <person name="Leschine S.B."/>
            <person name="Warnick T.A."/>
            <person name="Blanchard J.L."/>
            <person name="Schnell D.J."/>
            <person name="Petit E.L."/>
            <person name="LaTouf W.G."/>
            <person name="Copeland A."/>
            <person name="Lucas S."/>
            <person name="Lapidus A."/>
            <person name="Barry K."/>
            <person name="Glavina del Rio T."/>
            <person name="Dalin E."/>
            <person name="Tice H."/>
            <person name="Pitluck S."/>
            <person name="Kiss H."/>
            <person name="Brettin T."/>
            <person name="Bruce D."/>
            <person name="Detter J.C."/>
            <person name="Han C."/>
            <person name="Kuske C."/>
            <person name="Schmutz J."/>
            <person name="Larimer F."/>
            <person name="Land M."/>
            <person name="Hauser L."/>
            <person name="Kyrpides N."/>
            <person name="Kim E.A."/>
            <person name="Richardson P."/>
        </authorList>
    </citation>
    <scope>NUCLEOTIDE SEQUENCE [LARGE SCALE GENOMIC DNA]</scope>
    <source>
        <strain evidence="7">ATCC 700394 / DSM 18823 / ISDg</strain>
    </source>
</reference>
<dbReference type="HOGENOM" id="CLU_070290_0_0_9"/>
<dbReference type="eggNOG" id="COG0705">
    <property type="taxonomic scope" value="Bacteria"/>
</dbReference>
<feature type="transmembrane region" description="Helical" evidence="5">
    <location>
        <begin position="60"/>
        <end position="88"/>
    </location>
</feature>
<feature type="transmembrane region" description="Helical" evidence="5">
    <location>
        <begin position="21"/>
        <end position="40"/>
    </location>
</feature>
<dbReference type="Proteomes" id="UP000000370">
    <property type="component" value="Chromosome"/>
</dbReference>
<keyword evidence="2 5" id="KW-0812">Transmembrane</keyword>
<dbReference type="InterPro" id="IPR035952">
    <property type="entry name" value="Rhomboid-like_sf"/>
</dbReference>
<dbReference type="Gene3D" id="1.20.1540.10">
    <property type="entry name" value="Rhomboid-like"/>
    <property type="match status" value="1"/>
</dbReference>
<evidence type="ECO:0000256" key="1">
    <source>
        <dbReference type="ARBA" id="ARBA00004141"/>
    </source>
</evidence>
<feature type="transmembrane region" description="Helical" evidence="5">
    <location>
        <begin position="100"/>
        <end position="121"/>
    </location>
</feature>
<name>A9KPI5_LACP7</name>
<evidence type="ECO:0000256" key="5">
    <source>
        <dbReference type="SAM" id="Phobius"/>
    </source>
</evidence>
<accession>A9KPI5</accession>